<feature type="region of interest" description="Disordered" evidence="1">
    <location>
        <begin position="151"/>
        <end position="192"/>
    </location>
</feature>
<evidence type="ECO:0000313" key="2">
    <source>
        <dbReference type="EMBL" id="KAL3288081.1"/>
    </source>
</evidence>
<reference evidence="2 3" key="1">
    <citation type="journal article" date="2021" name="BMC Biol.">
        <title>Horizontally acquired antibacterial genes associated with adaptive radiation of ladybird beetles.</title>
        <authorList>
            <person name="Li H.S."/>
            <person name="Tang X.F."/>
            <person name="Huang Y.H."/>
            <person name="Xu Z.Y."/>
            <person name="Chen M.L."/>
            <person name="Du X.Y."/>
            <person name="Qiu B.Y."/>
            <person name="Chen P.T."/>
            <person name="Zhang W."/>
            <person name="Slipinski A."/>
            <person name="Escalona H.E."/>
            <person name="Waterhouse R.M."/>
            <person name="Zwick A."/>
            <person name="Pang H."/>
        </authorList>
    </citation>
    <scope>NUCLEOTIDE SEQUENCE [LARGE SCALE GENOMIC DNA]</scope>
    <source>
        <strain evidence="2">SYSU2018</strain>
    </source>
</reference>
<sequence>MGSFGCHTSSELTCYVCVKCFNIFHKSCAGRDWQSDLIWVDGHKVLCCTDDIEGSTFAELMDILNGKDDLEQNKDNHIMETTIEEQNVVIATLEANAQKKPILKNSNTQTQFFCNDTSTETEVDNSLKVIPNEVIDDAEKKKSKKIKFHDKMFKRGQAPKARNNGNFENLEPEEWIEESIHGEDKGSIKTDE</sequence>
<evidence type="ECO:0000256" key="1">
    <source>
        <dbReference type="SAM" id="MobiDB-lite"/>
    </source>
</evidence>
<dbReference type="AlphaFoldDB" id="A0ABD2PBP0"/>
<name>A0ABD2PBP0_9CUCU</name>
<gene>
    <name evidence="2" type="ORF">HHI36_002532</name>
</gene>
<feature type="compositionally biased region" description="Basic and acidic residues" evidence="1">
    <location>
        <begin position="178"/>
        <end position="192"/>
    </location>
</feature>
<evidence type="ECO:0000313" key="3">
    <source>
        <dbReference type="Proteomes" id="UP001516400"/>
    </source>
</evidence>
<keyword evidence="3" id="KW-1185">Reference proteome</keyword>
<organism evidence="2 3">
    <name type="scientific">Cryptolaemus montrouzieri</name>
    <dbReference type="NCBI Taxonomy" id="559131"/>
    <lineage>
        <taxon>Eukaryota</taxon>
        <taxon>Metazoa</taxon>
        <taxon>Ecdysozoa</taxon>
        <taxon>Arthropoda</taxon>
        <taxon>Hexapoda</taxon>
        <taxon>Insecta</taxon>
        <taxon>Pterygota</taxon>
        <taxon>Neoptera</taxon>
        <taxon>Endopterygota</taxon>
        <taxon>Coleoptera</taxon>
        <taxon>Polyphaga</taxon>
        <taxon>Cucujiformia</taxon>
        <taxon>Coccinelloidea</taxon>
        <taxon>Coccinellidae</taxon>
        <taxon>Scymninae</taxon>
        <taxon>Scymnini</taxon>
        <taxon>Cryptolaemus</taxon>
    </lineage>
</organism>
<protein>
    <recommendedName>
        <fullName evidence="4">Zinc finger PHD-type domain-containing protein</fullName>
    </recommendedName>
</protein>
<dbReference type="EMBL" id="JABFTP020000185">
    <property type="protein sequence ID" value="KAL3288081.1"/>
    <property type="molecule type" value="Genomic_DNA"/>
</dbReference>
<dbReference type="Proteomes" id="UP001516400">
    <property type="component" value="Unassembled WGS sequence"/>
</dbReference>
<accession>A0ABD2PBP0</accession>
<proteinExistence type="predicted"/>
<evidence type="ECO:0008006" key="4">
    <source>
        <dbReference type="Google" id="ProtNLM"/>
    </source>
</evidence>
<comment type="caution">
    <text evidence="2">The sequence shown here is derived from an EMBL/GenBank/DDBJ whole genome shotgun (WGS) entry which is preliminary data.</text>
</comment>